<dbReference type="PANTHER" id="PTHR39697:SF2">
    <property type="entry name" value="CYANOVIRIN-N DOMAIN-CONTAINING PROTEIN"/>
    <property type="match status" value="1"/>
</dbReference>
<feature type="region of interest" description="Disordered" evidence="1">
    <location>
        <begin position="81"/>
        <end position="116"/>
    </location>
</feature>
<proteinExistence type="predicted"/>
<keyword evidence="3" id="KW-1185">Reference proteome</keyword>
<name>A0ABR4JSV6_9EURO</name>
<dbReference type="EMBL" id="JBFXLR010000048">
    <property type="protein sequence ID" value="KAL2843091.1"/>
    <property type="molecule type" value="Genomic_DNA"/>
</dbReference>
<gene>
    <name evidence="2" type="ORF">BJX68DRAFT_270415</name>
</gene>
<dbReference type="Proteomes" id="UP001610444">
    <property type="component" value="Unassembled WGS sequence"/>
</dbReference>
<feature type="region of interest" description="Disordered" evidence="1">
    <location>
        <begin position="1"/>
        <end position="36"/>
    </location>
</feature>
<feature type="compositionally biased region" description="Polar residues" evidence="1">
    <location>
        <begin position="17"/>
        <end position="30"/>
    </location>
</feature>
<dbReference type="GeneID" id="98161813"/>
<organism evidence="2 3">
    <name type="scientific">Aspergillus pseudodeflectus</name>
    <dbReference type="NCBI Taxonomy" id="176178"/>
    <lineage>
        <taxon>Eukaryota</taxon>
        <taxon>Fungi</taxon>
        <taxon>Dikarya</taxon>
        <taxon>Ascomycota</taxon>
        <taxon>Pezizomycotina</taxon>
        <taxon>Eurotiomycetes</taxon>
        <taxon>Eurotiomycetidae</taxon>
        <taxon>Eurotiales</taxon>
        <taxon>Aspergillaceae</taxon>
        <taxon>Aspergillus</taxon>
        <taxon>Aspergillus subgen. Nidulantes</taxon>
    </lineage>
</organism>
<evidence type="ECO:0008006" key="4">
    <source>
        <dbReference type="Google" id="ProtNLM"/>
    </source>
</evidence>
<sequence>MDDYFVGADSSEGEQVYTPSATATRTSSHETVPPHWEPDLLPTYASISRGPSAAVPPHKDATFLIRDRATGLVIALEDGELGLHPDEKSPTGSNTGGADTDTGTDTGRQSGYQHSRGSHWRCIENDELWLGFRNSVSGEYIGHNGDVKGNWRFIAKKKHHESWEWFCAREQHPDGGHVLLVKHKSGFRAMRAGGEEGRELVVAGKGEAGTVWDFIKVR</sequence>
<feature type="compositionally biased region" description="Low complexity" evidence="1">
    <location>
        <begin position="91"/>
        <end position="107"/>
    </location>
</feature>
<evidence type="ECO:0000256" key="1">
    <source>
        <dbReference type="SAM" id="MobiDB-lite"/>
    </source>
</evidence>
<dbReference type="RefSeq" id="XP_070895458.1">
    <property type="nucleotide sequence ID" value="XM_071046649.1"/>
</dbReference>
<protein>
    <recommendedName>
        <fullName evidence="4">Fascin domain-containing protein</fullName>
    </recommendedName>
</protein>
<accession>A0ABR4JSV6</accession>
<evidence type="ECO:0000313" key="3">
    <source>
        <dbReference type="Proteomes" id="UP001610444"/>
    </source>
</evidence>
<dbReference type="PANTHER" id="PTHR39697">
    <property type="entry name" value="RICIN B LECTIN DOMAIN-CONTAINING PROTEIN-RELATED"/>
    <property type="match status" value="1"/>
</dbReference>
<evidence type="ECO:0000313" key="2">
    <source>
        <dbReference type="EMBL" id="KAL2843091.1"/>
    </source>
</evidence>
<reference evidence="2 3" key="1">
    <citation type="submission" date="2024-07" db="EMBL/GenBank/DDBJ databases">
        <title>Section-level genome sequencing and comparative genomics of Aspergillus sections Usti and Cavernicolus.</title>
        <authorList>
            <consortium name="Lawrence Berkeley National Laboratory"/>
            <person name="Nybo J.L."/>
            <person name="Vesth T.C."/>
            <person name="Theobald S."/>
            <person name="Frisvad J.C."/>
            <person name="Larsen T.O."/>
            <person name="Kjaerboelling I."/>
            <person name="Rothschild-Mancinelli K."/>
            <person name="Lyhne E.K."/>
            <person name="Kogle M.E."/>
            <person name="Barry K."/>
            <person name="Clum A."/>
            <person name="Na H."/>
            <person name="Ledsgaard L."/>
            <person name="Lin J."/>
            <person name="Lipzen A."/>
            <person name="Kuo A."/>
            <person name="Riley R."/>
            <person name="Mondo S."/>
            <person name="LaButti K."/>
            <person name="Haridas S."/>
            <person name="Pangalinan J."/>
            <person name="Salamov A.A."/>
            <person name="Simmons B.A."/>
            <person name="Magnuson J.K."/>
            <person name="Chen J."/>
            <person name="Drula E."/>
            <person name="Henrissat B."/>
            <person name="Wiebenga A."/>
            <person name="Lubbers R.J."/>
            <person name="Gomes A.C."/>
            <person name="Macurrencykelacurrency M.R."/>
            <person name="Stajich J."/>
            <person name="Grigoriev I.V."/>
            <person name="Mortensen U.H."/>
            <person name="De vries R.P."/>
            <person name="Baker S.E."/>
            <person name="Andersen M.R."/>
        </authorList>
    </citation>
    <scope>NUCLEOTIDE SEQUENCE [LARGE SCALE GENOMIC DNA]</scope>
    <source>
        <strain evidence="2 3">CBS 756.74</strain>
    </source>
</reference>
<comment type="caution">
    <text evidence="2">The sequence shown here is derived from an EMBL/GenBank/DDBJ whole genome shotgun (WGS) entry which is preliminary data.</text>
</comment>